<dbReference type="SUPFAM" id="SSF53850">
    <property type="entry name" value="Periplasmic binding protein-like II"/>
    <property type="match status" value="1"/>
</dbReference>
<dbReference type="PROSITE" id="PS51257">
    <property type="entry name" value="PROKAR_LIPOPROTEIN"/>
    <property type="match status" value="1"/>
</dbReference>
<reference evidence="4 5" key="1">
    <citation type="submission" date="2017-09" db="EMBL/GenBank/DDBJ databases">
        <authorList>
            <person name="Ehlers B."/>
            <person name="Leendertz F.H."/>
        </authorList>
    </citation>
    <scope>NUCLEOTIDE SEQUENCE [LARGE SCALE GENOMIC DNA]</scope>
    <source>
        <strain evidence="4 5">USBA 140</strain>
    </source>
</reference>
<dbReference type="AlphaFoldDB" id="A0A286GNQ8"/>
<accession>A0A286GNQ8</accession>
<name>A0A286GNQ8_9PROT</name>
<evidence type="ECO:0000256" key="1">
    <source>
        <dbReference type="ARBA" id="ARBA00004418"/>
    </source>
</evidence>
<keyword evidence="5" id="KW-1185">Reference proteome</keyword>
<dbReference type="RefSeq" id="WP_097280036.1">
    <property type="nucleotide sequence ID" value="NZ_OCNJ01000006.1"/>
</dbReference>
<organism evidence="4 5">
    <name type="scientific">Caenispirillum bisanense</name>
    <dbReference type="NCBI Taxonomy" id="414052"/>
    <lineage>
        <taxon>Bacteria</taxon>
        <taxon>Pseudomonadati</taxon>
        <taxon>Pseudomonadota</taxon>
        <taxon>Alphaproteobacteria</taxon>
        <taxon>Rhodospirillales</taxon>
        <taxon>Novispirillaceae</taxon>
        <taxon>Caenispirillum</taxon>
    </lineage>
</organism>
<dbReference type="GO" id="GO:0042597">
    <property type="term" value="C:periplasmic space"/>
    <property type="evidence" value="ECO:0007669"/>
    <property type="project" value="UniProtKB-SubCell"/>
</dbReference>
<dbReference type="Proteomes" id="UP000219621">
    <property type="component" value="Unassembled WGS sequence"/>
</dbReference>
<evidence type="ECO:0000313" key="5">
    <source>
        <dbReference type="Proteomes" id="UP000219621"/>
    </source>
</evidence>
<keyword evidence="3" id="KW-0732">Signal</keyword>
<dbReference type="OrthoDB" id="7374754at2"/>
<dbReference type="Pfam" id="PF13379">
    <property type="entry name" value="NMT1_2"/>
    <property type="match status" value="1"/>
</dbReference>
<protein>
    <submittedName>
        <fullName evidence="4">NitT/TauT family transport system substrate-binding protein</fullName>
    </submittedName>
</protein>
<dbReference type="EMBL" id="OCNJ01000006">
    <property type="protein sequence ID" value="SOD97160.1"/>
    <property type="molecule type" value="Genomic_DNA"/>
</dbReference>
<evidence type="ECO:0000313" key="4">
    <source>
        <dbReference type="EMBL" id="SOD97160.1"/>
    </source>
</evidence>
<gene>
    <name evidence="4" type="ORF">SAMN05421508_106284</name>
</gene>
<proteinExistence type="inferred from homology"/>
<dbReference type="PANTHER" id="PTHR30024">
    <property type="entry name" value="ALIPHATIC SULFONATES-BINDING PROTEIN-RELATED"/>
    <property type="match status" value="1"/>
</dbReference>
<evidence type="ECO:0000256" key="2">
    <source>
        <dbReference type="ARBA" id="ARBA00010742"/>
    </source>
</evidence>
<sequence>MQHAVRSRGGFGRMVVAMLLAVAGAVAVVACRDDESDRLRLAINPWPGYEFLYLARDLGFMAEEGLDVLFVERPDLGSVRAAFEAGEADAMTVTLTEVLQACDTSDRCPRVVLAADYSDGADLLMAVPPVKQPTDLRGRRIGVEPGSVSSFLVSRALESAGLSFADVTLVDLPQAKMAAALEAGRVDAVATYPPVALDLARGGRLRTVFTSADIPGEVVDVVAVDADWLERQPEKAEALVRAWDRAVAWWRDNHDEAVRRMAEREGVSPAEMEQALALMKILRSAEQRFLFAADGPLERALTRHDLLLRRAGLLAGPDRTAEVITDRYLQMALNGKGGGADTR</sequence>
<dbReference type="PANTHER" id="PTHR30024:SF47">
    <property type="entry name" value="TAURINE-BINDING PERIPLASMIC PROTEIN"/>
    <property type="match status" value="1"/>
</dbReference>
<comment type="similarity">
    <text evidence="2">Belongs to the bacterial solute-binding protein SsuA/TauA family.</text>
</comment>
<dbReference type="Gene3D" id="3.40.190.10">
    <property type="entry name" value="Periplasmic binding protein-like II"/>
    <property type="match status" value="2"/>
</dbReference>
<comment type="subcellular location">
    <subcellularLocation>
        <location evidence="1">Periplasm</location>
    </subcellularLocation>
</comment>
<evidence type="ECO:0000256" key="3">
    <source>
        <dbReference type="ARBA" id="ARBA00022729"/>
    </source>
</evidence>